<dbReference type="AlphaFoldDB" id="A0A0B4X6J9"/>
<accession>A0A0B4X6J9</accession>
<sequence>MIDESEPERKLKVRFVHAIEPTLVLRWYGVHLLEWRGRPARLIIDAFDREIIAWAAVANTGDADVHLEFRSSAAALMLTPSFT</sequence>
<name>A0A0B4X6J9_9HYPH</name>
<keyword evidence="1" id="KW-0614">Plasmid</keyword>
<gene>
    <name evidence="1" type="ORF">RGR602_PB00171</name>
</gene>
<protein>
    <submittedName>
        <fullName evidence="1">Uncharacterized protein</fullName>
    </submittedName>
</protein>
<geneLocation type="plasmid" evidence="1 2">
    <name>pRgalR602b</name>
</geneLocation>
<dbReference type="EMBL" id="CP006879">
    <property type="protein sequence ID" value="AJD43709.1"/>
    <property type="molecule type" value="Genomic_DNA"/>
</dbReference>
<evidence type="ECO:0000313" key="1">
    <source>
        <dbReference type="EMBL" id="AJD43709.1"/>
    </source>
</evidence>
<dbReference type="KEGG" id="rga:RGR602_PB00171"/>
<evidence type="ECO:0000313" key="2">
    <source>
        <dbReference type="Proteomes" id="UP000031368"/>
    </source>
</evidence>
<dbReference type="HOGENOM" id="CLU_2540198_0_0_5"/>
<dbReference type="Proteomes" id="UP000031368">
    <property type="component" value="Plasmid pRgalR602b"/>
</dbReference>
<organism evidence="1 2">
    <name type="scientific">Rhizobium gallicum bv. gallicum R602sp</name>
    <dbReference type="NCBI Taxonomy" id="1041138"/>
    <lineage>
        <taxon>Bacteria</taxon>
        <taxon>Pseudomonadati</taxon>
        <taxon>Pseudomonadota</taxon>
        <taxon>Alphaproteobacteria</taxon>
        <taxon>Hyphomicrobiales</taxon>
        <taxon>Rhizobiaceae</taxon>
        <taxon>Rhizobium/Agrobacterium group</taxon>
        <taxon>Rhizobium</taxon>
    </lineage>
</organism>
<reference evidence="1 2" key="1">
    <citation type="submission" date="2013-11" db="EMBL/GenBank/DDBJ databases">
        <title>Complete genome sequence of Rhizobium gallicum bv. gallicum R602.</title>
        <authorList>
            <person name="Bustos P."/>
            <person name="Santamaria R.I."/>
            <person name="Lozano L."/>
            <person name="Acosta J.L."/>
            <person name="Ormeno-Orrillo E."/>
            <person name="Rogel M.A."/>
            <person name="Romero D."/>
            <person name="Cevallos M.A."/>
            <person name="Martinez-Romero E."/>
            <person name="Gonzalez V."/>
        </authorList>
    </citation>
    <scope>NUCLEOTIDE SEQUENCE [LARGE SCALE GENOMIC DNA]</scope>
    <source>
        <strain evidence="1 2">R602</strain>
        <plasmid evidence="1 2">pRgalR602b</plasmid>
    </source>
</reference>
<proteinExistence type="predicted"/>
<keyword evidence="2" id="KW-1185">Reference proteome</keyword>